<sequence>MFSEDRDRASILAYLNGSDVGCMARRSKKVDLRSLLSELPGSLSASKTQSETGSDGSYLAKTADGSHIDQQHLIRSIKQHMAGRQRDVWKDKVSQGKSVACQTAASNAFVRGPTQLKPEEVVSALIARSAQLPIRAHLKKIKASKVSSCRHCTADPETLAYVLNHCPLSIDSKIKERHSKALERTATAIKRNAVNRNRTLQIDSSPAGMKSLLRADILHMDDRRKRIAMAGVAIV</sequence>
<name>U6M4C6_EIMMA</name>
<accession>U6M4C6</accession>
<dbReference type="OrthoDB" id="346743at2759"/>
<dbReference type="GeneID" id="25339519"/>
<keyword evidence="2" id="KW-1185">Reference proteome</keyword>
<gene>
    <name evidence="1" type="ORF">EMWEY_00055330</name>
</gene>
<dbReference type="Proteomes" id="UP000030763">
    <property type="component" value="Unassembled WGS sequence"/>
</dbReference>
<evidence type="ECO:0000313" key="2">
    <source>
        <dbReference type="Proteomes" id="UP000030763"/>
    </source>
</evidence>
<protein>
    <submittedName>
        <fullName evidence="1">Uncharacterized protein</fullName>
    </submittedName>
</protein>
<reference evidence="1" key="1">
    <citation type="submission" date="2013-10" db="EMBL/GenBank/DDBJ databases">
        <title>Genomic analysis of the causative agents of coccidiosis in chickens.</title>
        <authorList>
            <person name="Reid A.J."/>
            <person name="Blake D."/>
            <person name="Billington K."/>
            <person name="Browne H."/>
            <person name="Dunn M."/>
            <person name="Hung S."/>
            <person name="Kawahara F."/>
            <person name="Miranda-Saavedra D."/>
            <person name="Mourier T."/>
            <person name="Nagra H."/>
            <person name="Otto T.D."/>
            <person name="Rawlings N."/>
            <person name="Sanchez A."/>
            <person name="Sanders M."/>
            <person name="Subramaniam C."/>
            <person name="Tay Y."/>
            <person name="Dear P."/>
            <person name="Doerig C."/>
            <person name="Gruber A."/>
            <person name="Parkinson J."/>
            <person name="Shirley M."/>
            <person name="Wan K.L."/>
            <person name="Berriman M."/>
            <person name="Tomley F."/>
            <person name="Pain A."/>
        </authorList>
    </citation>
    <scope>NUCLEOTIDE SEQUENCE [LARGE SCALE GENOMIC DNA]</scope>
    <source>
        <strain evidence="1">Weybridge</strain>
    </source>
</reference>
<dbReference type="VEuPathDB" id="ToxoDB:EMWEY_00055330"/>
<evidence type="ECO:0000313" key="1">
    <source>
        <dbReference type="EMBL" id="CDJ59047.1"/>
    </source>
</evidence>
<dbReference type="AlphaFoldDB" id="U6M4C6"/>
<dbReference type="EMBL" id="HG720056">
    <property type="protein sequence ID" value="CDJ59047.1"/>
    <property type="molecule type" value="Genomic_DNA"/>
</dbReference>
<reference evidence="1" key="2">
    <citation type="submission" date="2013-10" db="EMBL/GenBank/DDBJ databases">
        <authorList>
            <person name="Aslett M."/>
        </authorList>
    </citation>
    <scope>NUCLEOTIDE SEQUENCE [LARGE SCALE GENOMIC DNA]</scope>
    <source>
        <strain evidence="1">Weybridge</strain>
    </source>
</reference>
<proteinExistence type="predicted"/>
<organism evidence="1 2">
    <name type="scientific">Eimeria maxima</name>
    <name type="common">Coccidian parasite</name>
    <dbReference type="NCBI Taxonomy" id="5804"/>
    <lineage>
        <taxon>Eukaryota</taxon>
        <taxon>Sar</taxon>
        <taxon>Alveolata</taxon>
        <taxon>Apicomplexa</taxon>
        <taxon>Conoidasida</taxon>
        <taxon>Coccidia</taxon>
        <taxon>Eucoccidiorida</taxon>
        <taxon>Eimeriorina</taxon>
        <taxon>Eimeriidae</taxon>
        <taxon>Eimeria</taxon>
    </lineage>
</organism>
<dbReference type="RefSeq" id="XP_013335695.1">
    <property type="nucleotide sequence ID" value="XM_013480241.1"/>
</dbReference>